<dbReference type="InterPro" id="IPR000504">
    <property type="entry name" value="RRM_dom"/>
</dbReference>
<dbReference type="Proteomes" id="UP001558713">
    <property type="component" value="Unassembled WGS sequence"/>
</dbReference>
<dbReference type="InterPro" id="IPR012677">
    <property type="entry name" value="Nucleotide-bd_a/b_plait_sf"/>
</dbReference>
<proteinExistence type="predicted"/>
<feature type="region of interest" description="Disordered" evidence="2">
    <location>
        <begin position="1"/>
        <end position="49"/>
    </location>
</feature>
<evidence type="ECO:0000313" key="4">
    <source>
        <dbReference type="EMBL" id="KAL1217584.1"/>
    </source>
</evidence>
<dbReference type="AlphaFoldDB" id="A0ABD1BKB3"/>
<protein>
    <submittedName>
        <fullName evidence="4">Nucleolin 2</fullName>
    </submittedName>
</protein>
<evidence type="ECO:0000259" key="3">
    <source>
        <dbReference type="PROSITE" id="PS50102"/>
    </source>
</evidence>
<keyword evidence="1" id="KW-0694">RNA-binding</keyword>
<dbReference type="EMBL" id="JBANAX010000243">
    <property type="protein sequence ID" value="KAL1217584.1"/>
    <property type="molecule type" value="Genomic_DNA"/>
</dbReference>
<evidence type="ECO:0000256" key="2">
    <source>
        <dbReference type="SAM" id="MobiDB-lite"/>
    </source>
</evidence>
<dbReference type="PROSITE" id="PS50102">
    <property type="entry name" value="RRM"/>
    <property type="match status" value="1"/>
</dbReference>
<comment type="caution">
    <text evidence="4">The sequence shown here is derived from an EMBL/GenBank/DDBJ whole genome shotgun (WGS) entry which is preliminary data.</text>
</comment>
<dbReference type="InterPro" id="IPR035979">
    <property type="entry name" value="RBD_domain_sf"/>
</dbReference>
<sequence length="177" mass="20116">MDKQSKTLKKCSASTNVEAATEPLKKPKRELEDSESSVKLKKHKENDDDQKTTLKKEIYEIAKFIKDMPEGVKILQENSLTKADLEDILLKVKETPKEKVEEIYECCFETKEGEGNNRYTIFVWGFRCSLSRDDVKSALKKHFGSCGQITRVFVPIECKTGSPLGFAFVDLSDVKKA</sequence>
<feature type="domain" description="RRM" evidence="3">
    <location>
        <begin position="119"/>
        <end position="177"/>
    </location>
</feature>
<name>A0ABD1BKB3_CARAN</name>
<keyword evidence="5" id="KW-1185">Reference proteome</keyword>
<organism evidence="4 5">
    <name type="scientific">Cardamine amara subsp. amara</name>
    <dbReference type="NCBI Taxonomy" id="228776"/>
    <lineage>
        <taxon>Eukaryota</taxon>
        <taxon>Viridiplantae</taxon>
        <taxon>Streptophyta</taxon>
        <taxon>Embryophyta</taxon>
        <taxon>Tracheophyta</taxon>
        <taxon>Spermatophyta</taxon>
        <taxon>Magnoliopsida</taxon>
        <taxon>eudicotyledons</taxon>
        <taxon>Gunneridae</taxon>
        <taxon>Pentapetalae</taxon>
        <taxon>rosids</taxon>
        <taxon>malvids</taxon>
        <taxon>Brassicales</taxon>
        <taxon>Brassicaceae</taxon>
        <taxon>Cardamineae</taxon>
        <taxon>Cardamine</taxon>
    </lineage>
</organism>
<dbReference type="Gene3D" id="3.30.70.330">
    <property type="match status" value="1"/>
</dbReference>
<dbReference type="SUPFAM" id="SSF54928">
    <property type="entry name" value="RNA-binding domain, RBD"/>
    <property type="match status" value="1"/>
</dbReference>
<gene>
    <name evidence="4" type="ORF">V5N11_004747</name>
</gene>
<evidence type="ECO:0000313" key="5">
    <source>
        <dbReference type="Proteomes" id="UP001558713"/>
    </source>
</evidence>
<evidence type="ECO:0000256" key="1">
    <source>
        <dbReference type="PROSITE-ProRule" id="PRU00176"/>
    </source>
</evidence>
<dbReference type="GO" id="GO:0003723">
    <property type="term" value="F:RNA binding"/>
    <property type="evidence" value="ECO:0007669"/>
    <property type="project" value="UniProtKB-UniRule"/>
</dbReference>
<dbReference type="Pfam" id="PF00076">
    <property type="entry name" value="RRM_1"/>
    <property type="match status" value="1"/>
</dbReference>
<accession>A0ABD1BKB3</accession>
<reference evidence="4 5" key="1">
    <citation type="submission" date="2024-04" db="EMBL/GenBank/DDBJ databases">
        <title>Genome assembly C_amara_ONT_v2.</title>
        <authorList>
            <person name="Yant L."/>
            <person name="Moore C."/>
            <person name="Slenker M."/>
        </authorList>
    </citation>
    <scope>NUCLEOTIDE SEQUENCE [LARGE SCALE GENOMIC DNA]</scope>
    <source>
        <tissue evidence="4">Leaf</tissue>
    </source>
</reference>